<proteinExistence type="predicted"/>
<name>A0A8T0F3X4_ARGBR</name>
<protein>
    <submittedName>
        <fullName evidence="1">Uncharacterized protein</fullName>
    </submittedName>
</protein>
<organism evidence="1 2">
    <name type="scientific">Argiope bruennichi</name>
    <name type="common">Wasp spider</name>
    <name type="synonym">Aranea bruennichi</name>
    <dbReference type="NCBI Taxonomy" id="94029"/>
    <lineage>
        <taxon>Eukaryota</taxon>
        <taxon>Metazoa</taxon>
        <taxon>Ecdysozoa</taxon>
        <taxon>Arthropoda</taxon>
        <taxon>Chelicerata</taxon>
        <taxon>Arachnida</taxon>
        <taxon>Araneae</taxon>
        <taxon>Araneomorphae</taxon>
        <taxon>Entelegynae</taxon>
        <taxon>Araneoidea</taxon>
        <taxon>Araneidae</taxon>
        <taxon>Argiope</taxon>
    </lineage>
</organism>
<dbReference type="AlphaFoldDB" id="A0A8T0F3X4"/>
<comment type="caution">
    <text evidence="1">The sequence shown here is derived from an EMBL/GenBank/DDBJ whole genome shotgun (WGS) entry which is preliminary data.</text>
</comment>
<sequence>MCPRCQAHPTVGDVLMVVEFLQLMGYFDDSCLLNNDSHVRLSCGHDLPSEKYASYLNTNQCTTCCRRAEEDYKLAVVTILQKAGFFYEPGSLIPCMDDRLESMDSEDSESEEVEILQTIDHVDLTIQ</sequence>
<keyword evidence="2" id="KW-1185">Reference proteome</keyword>
<dbReference type="EMBL" id="JABXBU010000732">
    <property type="protein sequence ID" value="KAF8784120.1"/>
    <property type="molecule type" value="Genomic_DNA"/>
</dbReference>
<evidence type="ECO:0000313" key="1">
    <source>
        <dbReference type="EMBL" id="KAF8784120.1"/>
    </source>
</evidence>
<dbReference type="Proteomes" id="UP000807504">
    <property type="component" value="Unassembled WGS sequence"/>
</dbReference>
<evidence type="ECO:0000313" key="2">
    <source>
        <dbReference type="Proteomes" id="UP000807504"/>
    </source>
</evidence>
<reference evidence="1" key="1">
    <citation type="journal article" date="2020" name="bioRxiv">
        <title>Chromosome-level reference genome of the European wasp spider Argiope bruennichi: a resource for studies on range expansion and evolutionary adaptation.</title>
        <authorList>
            <person name="Sheffer M.M."/>
            <person name="Hoppe A."/>
            <person name="Krehenwinkel H."/>
            <person name="Uhl G."/>
            <person name="Kuss A.W."/>
            <person name="Jensen L."/>
            <person name="Jensen C."/>
            <person name="Gillespie R.G."/>
            <person name="Hoff K.J."/>
            <person name="Prost S."/>
        </authorList>
    </citation>
    <scope>NUCLEOTIDE SEQUENCE</scope>
</reference>
<accession>A0A8T0F3X4</accession>
<reference evidence="1" key="2">
    <citation type="submission" date="2020-06" db="EMBL/GenBank/DDBJ databases">
        <authorList>
            <person name="Sheffer M."/>
        </authorList>
    </citation>
    <scope>NUCLEOTIDE SEQUENCE</scope>
</reference>
<gene>
    <name evidence="1" type="ORF">HNY73_011649</name>
</gene>